<dbReference type="Proteomes" id="UP000654482">
    <property type="component" value="Unassembled WGS sequence"/>
</dbReference>
<dbReference type="PANTHER" id="PTHR12835:SF5">
    <property type="entry name" value="BIOTIN--PROTEIN LIGASE"/>
    <property type="match status" value="1"/>
</dbReference>
<evidence type="ECO:0000313" key="3">
    <source>
        <dbReference type="EMBL" id="MBE9114923.1"/>
    </source>
</evidence>
<dbReference type="EMBL" id="JADEWZ010000003">
    <property type="protein sequence ID" value="MBE9114923.1"/>
    <property type="molecule type" value="Genomic_DNA"/>
</dbReference>
<dbReference type="PANTHER" id="PTHR12835">
    <property type="entry name" value="BIOTIN PROTEIN LIGASE"/>
    <property type="match status" value="1"/>
</dbReference>
<dbReference type="InterPro" id="IPR004143">
    <property type="entry name" value="BPL_LPL_catalytic"/>
</dbReference>
<dbReference type="CDD" id="cd16442">
    <property type="entry name" value="BPL"/>
    <property type="match status" value="1"/>
</dbReference>
<dbReference type="InterPro" id="IPR045864">
    <property type="entry name" value="aa-tRNA-synth_II/BPL/LPL"/>
</dbReference>
<dbReference type="Pfam" id="PF03099">
    <property type="entry name" value="BPL_LplA_LipB"/>
    <property type="match status" value="1"/>
</dbReference>
<dbReference type="InterPro" id="IPR004408">
    <property type="entry name" value="Biotin_CoA_COase_ligase"/>
</dbReference>
<dbReference type="EC" id="6.3.4.15" evidence="3"/>
<comment type="caution">
    <text evidence="3">The sequence shown here is derived from an EMBL/GenBank/DDBJ whole genome shotgun (WGS) entry which is preliminary data.</text>
</comment>
<dbReference type="GO" id="GO:0005737">
    <property type="term" value="C:cytoplasm"/>
    <property type="evidence" value="ECO:0007669"/>
    <property type="project" value="TreeGrafter"/>
</dbReference>
<dbReference type="PROSITE" id="PS51733">
    <property type="entry name" value="BPL_LPL_CATALYTIC"/>
    <property type="match status" value="1"/>
</dbReference>
<name>A0A8J7DLE8_9CYAN</name>
<dbReference type="Gene3D" id="3.30.930.10">
    <property type="entry name" value="Bira Bifunctional Protein, Domain 2"/>
    <property type="match status" value="1"/>
</dbReference>
<feature type="domain" description="BPL/LPL catalytic" evidence="2">
    <location>
        <begin position="13"/>
        <end position="198"/>
    </location>
</feature>
<reference evidence="3" key="1">
    <citation type="submission" date="2020-10" db="EMBL/GenBank/DDBJ databases">
        <authorList>
            <person name="Castelo-Branco R."/>
            <person name="Eusebio N."/>
            <person name="Adriana R."/>
            <person name="Vieira A."/>
            <person name="Brugerolle De Fraissinette N."/>
            <person name="Rezende De Castro R."/>
            <person name="Schneider M.P."/>
            <person name="Vasconcelos V."/>
            <person name="Leao P.N."/>
        </authorList>
    </citation>
    <scope>NUCLEOTIDE SEQUENCE</scope>
    <source>
        <strain evidence="3">LEGE 07157</strain>
    </source>
</reference>
<dbReference type="SUPFAM" id="SSF55681">
    <property type="entry name" value="Class II aaRS and biotin synthetases"/>
    <property type="match status" value="1"/>
</dbReference>
<keyword evidence="1 3" id="KW-0436">Ligase</keyword>
<dbReference type="GO" id="GO:0004077">
    <property type="term" value="F:biotin--[biotin carboxyl-carrier protein] ligase activity"/>
    <property type="evidence" value="ECO:0007669"/>
    <property type="project" value="UniProtKB-EC"/>
</dbReference>
<dbReference type="AlphaFoldDB" id="A0A8J7DLE8"/>
<dbReference type="RefSeq" id="WP_194028003.1">
    <property type="nucleotide sequence ID" value="NZ_JADEWZ010000003.1"/>
</dbReference>
<keyword evidence="4" id="KW-1185">Reference proteome</keyword>
<evidence type="ECO:0000259" key="2">
    <source>
        <dbReference type="PROSITE" id="PS51733"/>
    </source>
</evidence>
<gene>
    <name evidence="3" type="ORF">IQ249_03330</name>
</gene>
<organism evidence="3 4">
    <name type="scientific">Lusitaniella coriacea LEGE 07157</name>
    <dbReference type="NCBI Taxonomy" id="945747"/>
    <lineage>
        <taxon>Bacteria</taxon>
        <taxon>Bacillati</taxon>
        <taxon>Cyanobacteriota</taxon>
        <taxon>Cyanophyceae</taxon>
        <taxon>Spirulinales</taxon>
        <taxon>Lusitaniellaceae</taxon>
        <taxon>Lusitaniella</taxon>
    </lineage>
</organism>
<accession>A0A8J7DLE8</accession>
<sequence length="306" mass="33513">MAFDRQLFTTVLQQFSQTVPKVELYTYEVIGSTNQACWEEFDRAAKIPFIAIARQQTAGRGQWGRTWHSEPGGLYLSLAIAPNIPAPHAPHLTLCSAWGIATALRRYQIPVFLKWPNDLILNGCKLGGIKSETRVHQGKIERAVIGVGINWKNPAPSPGIALFPWIQQNCANSRTDSSPPPPINSVISQQSTVEGIGTLPVPSSSLEILAAIITGGLFSGYQRYKDEGIENILSSYFELLAYRDRAIVVDGCPATIVGIEPTGALRLRLQSQGAAVEICRMPGTISLGYETPTPNIRQKNCMKQIQ</sequence>
<proteinExistence type="predicted"/>
<evidence type="ECO:0000256" key="1">
    <source>
        <dbReference type="ARBA" id="ARBA00022598"/>
    </source>
</evidence>
<protein>
    <submittedName>
        <fullName evidence="3">Biotin--[acetyl-CoA-carboxylase] ligase</fullName>
        <ecNumber evidence="3">6.3.4.15</ecNumber>
    </submittedName>
</protein>
<dbReference type="NCBIfam" id="TIGR00121">
    <property type="entry name" value="birA_ligase"/>
    <property type="match status" value="1"/>
</dbReference>
<evidence type="ECO:0000313" key="4">
    <source>
        <dbReference type="Proteomes" id="UP000654482"/>
    </source>
</evidence>